<evidence type="ECO:0000313" key="4">
    <source>
        <dbReference type="Proteomes" id="UP000694395"/>
    </source>
</evidence>
<sequence length="92" mass="9996">MADPKLDFTTGDSGASTPIPALRKNLFVLLKGHPCKIVEMSNSKTGKHRHAKKYEDLCPSTHNVDVPHDIMVSVLSAMGEEHAVAVKQMTGK</sequence>
<dbReference type="InterPro" id="IPR012340">
    <property type="entry name" value="NA-bd_OB-fold"/>
</dbReference>
<accession>A0A8C7S771</accession>
<evidence type="ECO:0000256" key="1">
    <source>
        <dbReference type="ARBA" id="ARBA00004397"/>
    </source>
</evidence>
<dbReference type="Pfam" id="PF21485">
    <property type="entry name" value="IF5A-like_N"/>
    <property type="match status" value="1"/>
</dbReference>
<comment type="subcellular location">
    <subcellularLocation>
        <location evidence="1">Endoplasmic reticulum membrane</location>
        <topology evidence="1">Peripheral membrane protein</topology>
        <orientation evidence="1">Cytoplasmic side</orientation>
    </subcellularLocation>
</comment>
<protein>
    <recommendedName>
        <fullName evidence="2">Translation initiation factor 5A-like N-terminal domain-containing protein</fullName>
    </recommendedName>
</protein>
<dbReference type="PANTHER" id="PTHR11673">
    <property type="entry name" value="TRANSLATION INITIATION FACTOR 5A FAMILY MEMBER"/>
    <property type="match status" value="1"/>
</dbReference>
<dbReference type="GO" id="GO:0043022">
    <property type="term" value="F:ribosome binding"/>
    <property type="evidence" value="ECO:0007669"/>
    <property type="project" value="InterPro"/>
</dbReference>
<proteinExistence type="predicted"/>
<name>A0A8C7S771_ONCMY</name>
<dbReference type="SUPFAM" id="SSF50104">
    <property type="entry name" value="Translation proteins SH3-like domain"/>
    <property type="match status" value="1"/>
</dbReference>
<dbReference type="GeneTree" id="ENSGT00390000003738"/>
<dbReference type="Gene3D" id="2.30.30.30">
    <property type="match status" value="1"/>
</dbReference>
<reference evidence="3" key="2">
    <citation type="submission" date="2025-08" db="UniProtKB">
        <authorList>
            <consortium name="Ensembl"/>
        </authorList>
    </citation>
    <scope>IDENTIFICATION</scope>
</reference>
<dbReference type="Proteomes" id="UP000694395">
    <property type="component" value="Chromosome 1"/>
</dbReference>
<dbReference type="InterPro" id="IPR048670">
    <property type="entry name" value="IF5A-like_N"/>
</dbReference>
<dbReference type="InterPro" id="IPR014722">
    <property type="entry name" value="Rib_uL2_dom2"/>
</dbReference>
<evidence type="ECO:0000259" key="2">
    <source>
        <dbReference type="Pfam" id="PF21485"/>
    </source>
</evidence>
<organism evidence="3 4">
    <name type="scientific">Oncorhynchus mykiss</name>
    <name type="common">Rainbow trout</name>
    <name type="synonym">Salmo gairdneri</name>
    <dbReference type="NCBI Taxonomy" id="8022"/>
    <lineage>
        <taxon>Eukaryota</taxon>
        <taxon>Metazoa</taxon>
        <taxon>Chordata</taxon>
        <taxon>Craniata</taxon>
        <taxon>Vertebrata</taxon>
        <taxon>Euteleostomi</taxon>
        <taxon>Actinopterygii</taxon>
        <taxon>Neopterygii</taxon>
        <taxon>Teleostei</taxon>
        <taxon>Protacanthopterygii</taxon>
        <taxon>Salmoniformes</taxon>
        <taxon>Salmonidae</taxon>
        <taxon>Salmoninae</taxon>
        <taxon>Oncorhynchus</taxon>
    </lineage>
</organism>
<keyword evidence="4" id="KW-1185">Reference proteome</keyword>
<dbReference type="GO" id="GO:0045901">
    <property type="term" value="P:positive regulation of translational elongation"/>
    <property type="evidence" value="ECO:0007669"/>
    <property type="project" value="InterPro"/>
</dbReference>
<dbReference type="InterPro" id="IPR008991">
    <property type="entry name" value="Translation_prot_SH3-like_sf"/>
</dbReference>
<evidence type="ECO:0000313" key="3">
    <source>
        <dbReference type="Ensembl" id="ENSOMYP00000060615.1"/>
    </source>
</evidence>
<dbReference type="GO" id="GO:0005789">
    <property type="term" value="C:endoplasmic reticulum membrane"/>
    <property type="evidence" value="ECO:0007669"/>
    <property type="project" value="UniProtKB-SubCell"/>
</dbReference>
<dbReference type="GO" id="GO:0003746">
    <property type="term" value="F:translation elongation factor activity"/>
    <property type="evidence" value="ECO:0007669"/>
    <property type="project" value="InterPro"/>
</dbReference>
<dbReference type="GO" id="GO:0003723">
    <property type="term" value="F:RNA binding"/>
    <property type="evidence" value="ECO:0007669"/>
    <property type="project" value="InterPro"/>
</dbReference>
<dbReference type="Gene3D" id="2.40.50.140">
    <property type="entry name" value="Nucleic acid-binding proteins"/>
    <property type="match status" value="1"/>
</dbReference>
<reference evidence="3" key="3">
    <citation type="submission" date="2025-09" db="UniProtKB">
        <authorList>
            <consortium name="Ensembl"/>
        </authorList>
    </citation>
    <scope>IDENTIFICATION</scope>
</reference>
<dbReference type="AlphaFoldDB" id="A0A8C7S771"/>
<dbReference type="Ensembl" id="ENSOMYT00000065993.2">
    <property type="protein sequence ID" value="ENSOMYP00000060615.1"/>
    <property type="gene ID" value="ENSOMYG00000028021.2"/>
</dbReference>
<reference evidence="3" key="1">
    <citation type="submission" date="2020-07" db="EMBL/GenBank/DDBJ databases">
        <title>A long reads based de novo assembly of the rainbow trout Arlee double haploid line genome.</title>
        <authorList>
            <person name="Gao G."/>
            <person name="Palti Y."/>
        </authorList>
    </citation>
    <scope>NUCLEOTIDE SEQUENCE [LARGE SCALE GENOMIC DNA]</scope>
</reference>
<feature type="domain" description="Translation initiation factor 5A-like N-terminal" evidence="2">
    <location>
        <begin position="20"/>
        <end position="62"/>
    </location>
</feature>
<dbReference type="InterPro" id="IPR001884">
    <property type="entry name" value="IF5A-like"/>
</dbReference>